<sequence length="65" mass="7462">MERFNCVFLNKDSGEKIFACLELRDNKNILLRAISSNSERGWKELSGIYEIGEGETFKGKGNYLK</sequence>
<keyword evidence="2" id="KW-1185">Reference proteome</keyword>
<protein>
    <submittedName>
        <fullName evidence="1">Uncharacterized protein</fullName>
    </submittedName>
</protein>
<proteinExistence type="predicted"/>
<accession>A0ABT3W9E2</accession>
<evidence type="ECO:0000313" key="1">
    <source>
        <dbReference type="EMBL" id="MCX5615712.1"/>
    </source>
</evidence>
<reference evidence="1" key="1">
    <citation type="submission" date="2022-07" db="EMBL/GenBank/DDBJ databases">
        <title>Bombella genomes.</title>
        <authorList>
            <person name="Harer L."/>
            <person name="Styblova S."/>
            <person name="Ehrmann M."/>
        </authorList>
    </citation>
    <scope>NUCLEOTIDE SEQUENCE</scope>
    <source>
        <strain evidence="1">TMW 2.2559</strain>
    </source>
</reference>
<organism evidence="1 2">
    <name type="scientific">Bombella dulcis</name>
    <dbReference type="NCBI Taxonomy" id="2967339"/>
    <lineage>
        <taxon>Bacteria</taxon>
        <taxon>Pseudomonadati</taxon>
        <taxon>Pseudomonadota</taxon>
        <taxon>Alphaproteobacteria</taxon>
        <taxon>Acetobacterales</taxon>
        <taxon>Acetobacteraceae</taxon>
        <taxon>Bombella</taxon>
    </lineage>
</organism>
<gene>
    <name evidence="1" type="ORF">NQF87_01785</name>
</gene>
<comment type="caution">
    <text evidence="1">The sequence shown here is derived from an EMBL/GenBank/DDBJ whole genome shotgun (WGS) entry which is preliminary data.</text>
</comment>
<dbReference type="RefSeq" id="WP_266126703.1">
    <property type="nucleotide sequence ID" value="NZ_JANIDV010000001.1"/>
</dbReference>
<dbReference type="EMBL" id="JANIDV010000001">
    <property type="protein sequence ID" value="MCX5615712.1"/>
    <property type="molecule type" value="Genomic_DNA"/>
</dbReference>
<dbReference type="Proteomes" id="UP001165633">
    <property type="component" value="Unassembled WGS sequence"/>
</dbReference>
<name>A0ABT3W9E2_9PROT</name>
<evidence type="ECO:0000313" key="2">
    <source>
        <dbReference type="Proteomes" id="UP001165633"/>
    </source>
</evidence>